<dbReference type="EMBL" id="CDMY01000615">
    <property type="protein sequence ID" value="CEM26435.1"/>
    <property type="molecule type" value="Genomic_DNA"/>
</dbReference>
<name>A0A0G4GBN7_VITBC</name>
<dbReference type="VEuPathDB" id="CryptoDB:Vbra_5"/>
<gene>
    <name evidence="2" type="ORF">Vbra_5</name>
</gene>
<dbReference type="PhylomeDB" id="A0A0G4GBN7"/>
<evidence type="ECO:0000256" key="1">
    <source>
        <dbReference type="SAM" id="MobiDB-lite"/>
    </source>
</evidence>
<feature type="compositionally biased region" description="Low complexity" evidence="1">
    <location>
        <begin position="113"/>
        <end position="125"/>
    </location>
</feature>
<dbReference type="InParanoid" id="A0A0G4GBN7"/>
<feature type="region of interest" description="Disordered" evidence="1">
    <location>
        <begin position="1"/>
        <end position="22"/>
    </location>
</feature>
<evidence type="ECO:0000313" key="3">
    <source>
        <dbReference type="Proteomes" id="UP000041254"/>
    </source>
</evidence>
<dbReference type="Proteomes" id="UP000041254">
    <property type="component" value="Unassembled WGS sequence"/>
</dbReference>
<protein>
    <submittedName>
        <fullName evidence="2">Uncharacterized protein</fullName>
    </submittedName>
</protein>
<evidence type="ECO:0000313" key="2">
    <source>
        <dbReference type="EMBL" id="CEM26435.1"/>
    </source>
</evidence>
<reference evidence="2 3" key="1">
    <citation type="submission" date="2014-11" db="EMBL/GenBank/DDBJ databases">
        <authorList>
            <person name="Zhu J."/>
            <person name="Qi W."/>
            <person name="Song R."/>
        </authorList>
    </citation>
    <scope>NUCLEOTIDE SEQUENCE [LARGE SCALE GENOMIC DNA]</scope>
</reference>
<proteinExistence type="predicted"/>
<sequence length="135" mass="14837">MADQASNKSARNTDGGARCCQKDNRGPIRDLSAAREQLFDLTAAAALLGSRAVGVYNMEVQGEKEVERVFKRAAKWPHLVIPRAVAMADGYYVKIFCDTSQKFLDSLNRPDTIDTTETTDTTDPTGRSSCSRCRS</sequence>
<organism evidence="2 3">
    <name type="scientific">Vitrella brassicaformis (strain CCMP3155)</name>
    <dbReference type="NCBI Taxonomy" id="1169540"/>
    <lineage>
        <taxon>Eukaryota</taxon>
        <taxon>Sar</taxon>
        <taxon>Alveolata</taxon>
        <taxon>Colpodellida</taxon>
        <taxon>Vitrellaceae</taxon>
        <taxon>Vitrella</taxon>
    </lineage>
</organism>
<accession>A0A0G4GBN7</accession>
<keyword evidence="3" id="KW-1185">Reference proteome</keyword>
<dbReference type="AlphaFoldDB" id="A0A0G4GBN7"/>
<feature type="region of interest" description="Disordered" evidence="1">
    <location>
        <begin position="106"/>
        <end position="135"/>
    </location>
</feature>
<feature type="compositionally biased region" description="Polar residues" evidence="1">
    <location>
        <begin position="126"/>
        <end position="135"/>
    </location>
</feature>
<feature type="compositionally biased region" description="Polar residues" evidence="1">
    <location>
        <begin position="1"/>
        <end position="12"/>
    </location>
</feature>